<evidence type="ECO:0000313" key="7">
    <source>
        <dbReference type="EMBL" id="PIK47452.1"/>
    </source>
</evidence>
<dbReference type="PIRSF" id="PIRSF005859">
    <property type="entry name" value="PBR"/>
    <property type="match status" value="1"/>
</dbReference>
<dbReference type="EMBL" id="MRZV01000579">
    <property type="protein sequence ID" value="PIK47452.1"/>
    <property type="molecule type" value="Genomic_DNA"/>
</dbReference>
<keyword evidence="3 6" id="KW-0812">Transmembrane</keyword>
<dbReference type="InterPro" id="IPR004307">
    <property type="entry name" value="TspO_MBR"/>
</dbReference>
<evidence type="ECO:0000256" key="3">
    <source>
        <dbReference type="ARBA" id="ARBA00022692"/>
    </source>
</evidence>
<dbReference type="GO" id="GO:0033013">
    <property type="term" value="P:tetrapyrrole metabolic process"/>
    <property type="evidence" value="ECO:0007669"/>
    <property type="project" value="UniProtKB-ARBA"/>
</dbReference>
<dbReference type="CDD" id="cd15904">
    <property type="entry name" value="TSPO_MBR"/>
    <property type="match status" value="1"/>
</dbReference>
<evidence type="ECO:0000256" key="2">
    <source>
        <dbReference type="ARBA" id="ARBA00007524"/>
    </source>
</evidence>
<feature type="transmembrane region" description="Helical" evidence="6">
    <location>
        <begin position="81"/>
        <end position="99"/>
    </location>
</feature>
<evidence type="ECO:0000313" key="8">
    <source>
        <dbReference type="Proteomes" id="UP000230750"/>
    </source>
</evidence>
<dbReference type="AlphaFoldDB" id="A0A2G8KHI1"/>
<feature type="transmembrane region" description="Helical" evidence="6">
    <location>
        <begin position="138"/>
        <end position="159"/>
    </location>
</feature>
<dbReference type="FunFam" id="1.20.1260.100:FF:000001">
    <property type="entry name" value="translocator protein 2"/>
    <property type="match status" value="1"/>
</dbReference>
<keyword evidence="4 6" id="KW-1133">Transmembrane helix</keyword>
<feature type="transmembrane region" description="Helical" evidence="6">
    <location>
        <begin position="12"/>
        <end position="30"/>
    </location>
</feature>
<protein>
    <recommendedName>
        <fullName evidence="9">Translocator protein</fullName>
    </recommendedName>
</protein>
<evidence type="ECO:0000256" key="6">
    <source>
        <dbReference type="SAM" id="Phobius"/>
    </source>
</evidence>
<proteinExistence type="inferred from homology"/>
<dbReference type="PANTHER" id="PTHR10057:SF0">
    <property type="entry name" value="TRANSLOCATOR PROTEIN"/>
    <property type="match status" value="1"/>
</dbReference>
<organism evidence="7 8">
    <name type="scientific">Stichopus japonicus</name>
    <name type="common">Sea cucumber</name>
    <dbReference type="NCBI Taxonomy" id="307972"/>
    <lineage>
        <taxon>Eukaryota</taxon>
        <taxon>Metazoa</taxon>
        <taxon>Echinodermata</taxon>
        <taxon>Eleutherozoa</taxon>
        <taxon>Echinozoa</taxon>
        <taxon>Holothuroidea</taxon>
        <taxon>Aspidochirotacea</taxon>
        <taxon>Aspidochirotida</taxon>
        <taxon>Stichopodidae</taxon>
        <taxon>Apostichopus</taxon>
    </lineage>
</organism>
<dbReference type="STRING" id="307972.A0A2G8KHI1"/>
<keyword evidence="8" id="KW-1185">Reference proteome</keyword>
<feature type="transmembrane region" description="Helical" evidence="6">
    <location>
        <begin position="111"/>
        <end position="132"/>
    </location>
</feature>
<evidence type="ECO:0008006" key="9">
    <source>
        <dbReference type="Google" id="ProtNLM"/>
    </source>
</evidence>
<evidence type="ECO:0000256" key="1">
    <source>
        <dbReference type="ARBA" id="ARBA00004141"/>
    </source>
</evidence>
<dbReference type="GO" id="GO:0005741">
    <property type="term" value="C:mitochondrial outer membrane"/>
    <property type="evidence" value="ECO:0007669"/>
    <property type="project" value="TreeGrafter"/>
</dbReference>
<accession>A0A2G8KHI1</accession>
<comment type="caution">
    <text evidence="7">The sequence shown here is derived from an EMBL/GenBank/DDBJ whole genome shotgun (WGS) entry which is preliminary data.</text>
</comment>
<evidence type="ECO:0000256" key="4">
    <source>
        <dbReference type="ARBA" id="ARBA00022989"/>
    </source>
</evidence>
<dbReference type="InterPro" id="IPR038330">
    <property type="entry name" value="TspO/MBR-related_sf"/>
</dbReference>
<feature type="transmembrane region" description="Helical" evidence="6">
    <location>
        <begin position="51"/>
        <end position="69"/>
    </location>
</feature>
<reference evidence="7 8" key="1">
    <citation type="journal article" date="2017" name="PLoS Biol.">
        <title>The sea cucumber genome provides insights into morphological evolution and visceral regeneration.</title>
        <authorList>
            <person name="Zhang X."/>
            <person name="Sun L."/>
            <person name="Yuan J."/>
            <person name="Sun Y."/>
            <person name="Gao Y."/>
            <person name="Zhang L."/>
            <person name="Li S."/>
            <person name="Dai H."/>
            <person name="Hamel J.F."/>
            <person name="Liu C."/>
            <person name="Yu Y."/>
            <person name="Liu S."/>
            <person name="Lin W."/>
            <person name="Guo K."/>
            <person name="Jin S."/>
            <person name="Xu P."/>
            <person name="Storey K.B."/>
            <person name="Huan P."/>
            <person name="Zhang T."/>
            <person name="Zhou Y."/>
            <person name="Zhang J."/>
            <person name="Lin C."/>
            <person name="Li X."/>
            <person name="Xing L."/>
            <person name="Huo D."/>
            <person name="Sun M."/>
            <person name="Wang L."/>
            <person name="Mercier A."/>
            <person name="Li F."/>
            <person name="Yang H."/>
            <person name="Xiang J."/>
        </authorList>
    </citation>
    <scope>NUCLEOTIDE SEQUENCE [LARGE SCALE GENOMIC DNA]</scope>
    <source>
        <strain evidence="7">Shaxun</strain>
        <tissue evidence="7">Muscle</tissue>
    </source>
</reference>
<comment type="similarity">
    <text evidence="2">Belongs to the TspO/BZRP family.</text>
</comment>
<keyword evidence="5 6" id="KW-0472">Membrane</keyword>
<dbReference type="Gene3D" id="1.20.1260.100">
    <property type="entry name" value="TspO/MBR protein"/>
    <property type="match status" value="1"/>
</dbReference>
<name>A0A2G8KHI1_STIJA</name>
<evidence type="ECO:0000256" key="5">
    <source>
        <dbReference type="ARBA" id="ARBA00023136"/>
    </source>
</evidence>
<dbReference type="Pfam" id="PF03073">
    <property type="entry name" value="TspO_MBR"/>
    <property type="match status" value="1"/>
</dbReference>
<dbReference type="OrthoDB" id="8841220at2759"/>
<dbReference type="PANTHER" id="PTHR10057">
    <property type="entry name" value="PERIPHERAL-TYPE BENZODIAZEPINE RECEPTOR"/>
    <property type="match status" value="1"/>
</dbReference>
<comment type="subcellular location">
    <subcellularLocation>
        <location evidence="1">Membrane</location>
        <topology evidence="1">Multi-pass membrane protein</topology>
    </subcellularLocation>
</comment>
<gene>
    <name evidence="7" type="ORF">BSL78_15672</name>
</gene>
<dbReference type="Proteomes" id="UP000230750">
    <property type="component" value="Unassembled WGS sequence"/>
</dbReference>
<sequence length="169" mass="18799">MPEYNVTEYLRIAAAVVLPHIGGLYGATITKDQIKGWYKTLNKPPWTPPNWVFGPMWTSLYTAMGYASYLAWKDGGGFKNAMLPLGSYAVGLGLNWMWTPVFFGRHKLGPSVAIILSCLGMTIGTAYLYYPINETACFLNFPLIAWLTLASSINIYVWLNNKEKGNGDS</sequence>